<dbReference type="SUPFAM" id="SSF54826">
    <property type="entry name" value="Enolase N-terminal domain-like"/>
    <property type="match status" value="1"/>
</dbReference>
<dbReference type="Pfam" id="PF13378">
    <property type="entry name" value="MR_MLE_C"/>
    <property type="match status" value="1"/>
</dbReference>
<dbReference type="InterPro" id="IPR029065">
    <property type="entry name" value="Enolase_C-like"/>
</dbReference>
<organism evidence="4 5">
    <name type="scientific">Devosia enhydra</name>
    <dbReference type="NCBI Taxonomy" id="665118"/>
    <lineage>
        <taxon>Bacteria</taxon>
        <taxon>Pseudomonadati</taxon>
        <taxon>Pseudomonadota</taxon>
        <taxon>Alphaproteobacteria</taxon>
        <taxon>Hyphomicrobiales</taxon>
        <taxon>Devosiaceae</taxon>
        <taxon>Devosia</taxon>
    </lineage>
</organism>
<sequence>MKITGIKTFLMRAGPPRNPLAQPSADATPSFSTGQPDNGTRHWLFVKVTTDEGITGIGEGSGWPVVVEAAVRDLAPVVIDEDPADIERLWQKMFVAQMGHGQTGTVGAGAITAIETALWDIKGKVLGTPVWNLLGGKMRDRIRVYGHASTPEQARAYVEMGYTALKTGGVHRVPEKVARLRDALGPEIDLMLDLHGAPWLTTKDAMIIGRSLEQYRPLFWEDPVAPENIDGLRRLRDAVAIPLAAGERWANIWGLNQLLGEGLVDVVQPDTGRSGGISQMKKIAAMAEARFITVAPHAGSLGPVAEYAAIHVMAAIPNALVLERFALDWEPRERVIDPSPEIVDGHVIVPTAPGLGVDIVEEEVAKYPPGHNVAVRGTAKVNAYEAGTFREAVYVQTRWQRQSVFPK</sequence>
<dbReference type="SFLD" id="SFLDS00001">
    <property type="entry name" value="Enolase"/>
    <property type="match status" value="1"/>
</dbReference>
<evidence type="ECO:0000256" key="1">
    <source>
        <dbReference type="ARBA" id="ARBA00023239"/>
    </source>
</evidence>
<dbReference type="InterPro" id="IPR013342">
    <property type="entry name" value="Mandelate_racemase_C"/>
</dbReference>
<evidence type="ECO:0000256" key="2">
    <source>
        <dbReference type="SAM" id="MobiDB-lite"/>
    </source>
</evidence>
<dbReference type="Pfam" id="PF02746">
    <property type="entry name" value="MR_MLE_N"/>
    <property type="match status" value="1"/>
</dbReference>
<dbReference type="GO" id="GO:0016829">
    <property type="term" value="F:lyase activity"/>
    <property type="evidence" value="ECO:0007669"/>
    <property type="project" value="UniProtKB-KW"/>
</dbReference>
<proteinExistence type="predicted"/>
<name>A0A1K2HUA0_9HYPH</name>
<dbReference type="EMBL" id="FPKU01000001">
    <property type="protein sequence ID" value="SFZ81956.1"/>
    <property type="molecule type" value="Genomic_DNA"/>
</dbReference>
<gene>
    <name evidence="4" type="ORF">SAMN02983003_0800</name>
</gene>
<dbReference type="SUPFAM" id="SSF51604">
    <property type="entry name" value="Enolase C-terminal domain-like"/>
    <property type="match status" value="1"/>
</dbReference>
<keyword evidence="1" id="KW-0456">Lyase</keyword>
<dbReference type="PANTHER" id="PTHR48080">
    <property type="entry name" value="D-GALACTONATE DEHYDRATASE-RELATED"/>
    <property type="match status" value="1"/>
</dbReference>
<protein>
    <submittedName>
        <fullName evidence="4">L-alanine-DL-glutamate epimerase</fullName>
    </submittedName>
</protein>
<feature type="domain" description="Mandelate racemase/muconate lactonizing enzyme C-terminal" evidence="3">
    <location>
        <begin position="147"/>
        <end position="242"/>
    </location>
</feature>
<accession>A0A1K2HUA0</accession>
<dbReference type="InterPro" id="IPR036849">
    <property type="entry name" value="Enolase-like_C_sf"/>
</dbReference>
<dbReference type="Gene3D" id="3.30.390.10">
    <property type="entry name" value="Enolase-like, N-terminal domain"/>
    <property type="match status" value="1"/>
</dbReference>
<dbReference type="InterPro" id="IPR029017">
    <property type="entry name" value="Enolase-like_N"/>
</dbReference>
<dbReference type="CDD" id="cd03316">
    <property type="entry name" value="MR_like"/>
    <property type="match status" value="1"/>
</dbReference>
<feature type="region of interest" description="Disordered" evidence="2">
    <location>
        <begin position="12"/>
        <end position="38"/>
    </location>
</feature>
<dbReference type="PANTHER" id="PTHR48080:SF2">
    <property type="entry name" value="D-GALACTONATE DEHYDRATASE"/>
    <property type="match status" value="1"/>
</dbReference>
<dbReference type="AlphaFoldDB" id="A0A1K2HUA0"/>
<keyword evidence="5" id="KW-1185">Reference proteome</keyword>
<dbReference type="Proteomes" id="UP000183447">
    <property type="component" value="Unassembled WGS sequence"/>
</dbReference>
<evidence type="ECO:0000313" key="5">
    <source>
        <dbReference type="Proteomes" id="UP000183447"/>
    </source>
</evidence>
<dbReference type="InterPro" id="IPR013341">
    <property type="entry name" value="Mandelate_racemase_N_dom"/>
</dbReference>
<dbReference type="InterPro" id="IPR034593">
    <property type="entry name" value="DgoD-like"/>
</dbReference>
<dbReference type="SMART" id="SM00922">
    <property type="entry name" value="MR_MLE"/>
    <property type="match status" value="1"/>
</dbReference>
<dbReference type="RefSeq" id="WP_072339211.1">
    <property type="nucleotide sequence ID" value="NZ_FPKU01000001.1"/>
</dbReference>
<dbReference type="Gene3D" id="3.20.20.120">
    <property type="entry name" value="Enolase-like C-terminal domain"/>
    <property type="match status" value="1"/>
</dbReference>
<dbReference type="STRING" id="665118.SAMN02983003_0800"/>
<reference evidence="4 5" key="1">
    <citation type="submission" date="2016-11" db="EMBL/GenBank/DDBJ databases">
        <authorList>
            <person name="Jaros S."/>
            <person name="Januszkiewicz K."/>
            <person name="Wedrychowicz H."/>
        </authorList>
    </citation>
    <scope>NUCLEOTIDE SEQUENCE [LARGE SCALE GENOMIC DNA]</scope>
    <source>
        <strain evidence="4 5">ATCC 23634</strain>
    </source>
</reference>
<evidence type="ECO:0000259" key="3">
    <source>
        <dbReference type="SMART" id="SM00922"/>
    </source>
</evidence>
<dbReference type="OrthoDB" id="9802699at2"/>
<feature type="compositionally biased region" description="Polar residues" evidence="2">
    <location>
        <begin position="25"/>
        <end position="38"/>
    </location>
</feature>
<dbReference type="SFLD" id="SFLDG00179">
    <property type="entry name" value="mandelate_racemase"/>
    <property type="match status" value="1"/>
</dbReference>
<evidence type="ECO:0000313" key="4">
    <source>
        <dbReference type="EMBL" id="SFZ81956.1"/>
    </source>
</evidence>